<dbReference type="InterPro" id="IPR051086">
    <property type="entry name" value="RNase_D-like"/>
</dbReference>
<dbReference type="InterPro" id="IPR002562">
    <property type="entry name" value="3'-5'_exonuclease_dom"/>
</dbReference>
<feature type="domain" description="3'-5' exonuclease" evidence="1">
    <location>
        <begin position="1"/>
        <end position="170"/>
    </location>
</feature>
<dbReference type="SUPFAM" id="SSF53098">
    <property type="entry name" value="Ribonuclease H-like"/>
    <property type="match status" value="1"/>
</dbReference>
<dbReference type="InterPro" id="IPR036397">
    <property type="entry name" value="RNaseH_sf"/>
</dbReference>
<comment type="caution">
    <text evidence="2">The sequence shown here is derived from an EMBL/GenBank/DDBJ whole genome shotgun (WGS) entry which is preliminary data.</text>
</comment>
<keyword evidence="2" id="KW-0378">Hydrolase</keyword>
<dbReference type="PANTHER" id="PTHR47649:SF1">
    <property type="entry name" value="RIBONUCLEASE D"/>
    <property type="match status" value="1"/>
</dbReference>
<dbReference type="GO" id="GO:0006139">
    <property type="term" value="P:nucleobase-containing compound metabolic process"/>
    <property type="evidence" value="ECO:0007669"/>
    <property type="project" value="InterPro"/>
</dbReference>
<sequence length="269" mass="29584">MAVYFHEEDLPEGVLAPGAVAVDTETMGLITPRDRLCVVQISDGQGDEHLVRFSPGSSYAAPNLKAVLADPSRVKLYHFARFDLAAIEHYLGVVAAPVFCTKIASKLVRTYTDRHGLKDLVRELLGKEISKQQQSSDWGGPVLSDAQQEYAASDVRHLHAMHAILVERLEREGRTVMAQACFDFLPMRARLDLAGWAERDIFSHADMSKLPSRAIATIGNAEACEAKVRKEGEETRTRMASALPDAVRHHEANCQYGQNAAPEGPGPLR</sequence>
<name>A0A0B8ZB84_9SPHN</name>
<dbReference type="PATRIC" id="fig|48936.3.peg.3811"/>
<dbReference type="GO" id="GO:0008408">
    <property type="term" value="F:3'-5' exonuclease activity"/>
    <property type="evidence" value="ECO:0007669"/>
    <property type="project" value="InterPro"/>
</dbReference>
<protein>
    <submittedName>
        <fullName evidence="2">3'-5' exonuclease</fullName>
    </submittedName>
</protein>
<dbReference type="Pfam" id="PF01612">
    <property type="entry name" value="DNA_pol_A_exo1"/>
    <property type="match status" value="1"/>
</dbReference>
<keyword evidence="2" id="KW-0269">Exonuclease</keyword>
<reference evidence="2 3" key="1">
    <citation type="submission" date="2014-10" db="EMBL/GenBank/DDBJ databases">
        <title>Draft genome sequence of Novosphingobium subterraneum DSM 12447.</title>
        <authorList>
            <person name="Gan H.M."/>
            <person name="Gan H.Y."/>
            <person name="Savka M.A."/>
        </authorList>
    </citation>
    <scope>NUCLEOTIDE SEQUENCE [LARGE SCALE GENOMIC DNA]</scope>
    <source>
        <strain evidence="2 3">DSM 12447</strain>
    </source>
</reference>
<dbReference type="Proteomes" id="UP000031338">
    <property type="component" value="Unassembled WGS sequence"/>
</dbReference>
<dbReference type="PANTHER" id="PTHR47649">
    <property type="entry name" value="RIBONUCLEASE D"/>
    <property type="match status" value="1"/>
</dbReference>
<dbReference type="EMBL" id="JRVC01000022">
    <property type="protein sequence ID" value="KHS43464.1"/>
    <property type="molecule type" value="Genomic_DNA"/>
</dbReference>
<dbReference type="Gene3D" id="3.30.420.10">
    <property type="entry name" value="Ribonuclease H-like superfamily/Ribonuclease H"/>
    <property type="match status" value="1"/>
</dbReference>
<proteinExistence type="predicted"/>
<evidence type="ECO:0000313" key="2">
    <source>
        <dbReference type="EMBL" id="KHS43464.1"/>
    </source>
</evidence>
<dbReference type="AlphaFoldDB" id="A0A0B8ZB84"/>
<keyword evidence="2" id="KW-0540">Nuclease</keyword>
<dbReference type="GO" id="GO:0003676">
    <property type="term" value="F:nucleic acid binding"/>
    <property type="evidence" value="ECO:0007669"/>
    <property type="project" value="InterPro"/>
</dbReference>
<dbReference type="CDD" id="cd06142">
    <property type="entry name" value="RNaseD_exo"/>
    <property type="match status" value="1"/>
</dbReference>
<organism evidence="2 3">
    <name type="scientific">Novosphingobium subterraneum</name>
    <dbReference type="NCBI Taxonomy" id="48936"/>
    <lineage>
        <taxon>Bacteria</taxon>
        <taxon>Pseudomonadati</taxon>
        <taxon>Pseudomonadota</taxon>
        <taxon>Alphaproteobacteria</taxon>
        <taxon>Sphingomonadales</taxon>
        <taxon>Sphingomonadaceae</taxon>
        <taxon>Novosphingobium</taxon>
    </lineage>
</organism>
<dbReference type="SMART" id="SM00474">
    <property type="entry name" value="35EXOc"/>
    <property type="match status" value="1"/>
</dbReference>
<dbReference type="InterPro" id="IPR012337">
    <property type="entry name" value="RNaseH-like_sf"/>
</dbReference>
<keyword evidence="3" id="KW-1185">Reference proteome</keyword>
<accession>A0A0B8ZB84</accession>
<evidence type="ECO:0000313" key="3">
    <source>
        <dbReference type="Proteomes" id="UP000031338"/>
    </source>
</evidence>
<gene>
    <name evidence="2" type="ORF">NJ75_03773</name>
</gene>
<dbReference type="STRING" id="48936.NJ75_03773"/>
<evidence type="ECO:0000259" key="1">
    <source>
        <dbReference type="SMART" id="SM00474"/>
    </source>
</evidence>